<feature type="compositionally biased region" description="Polar residues" evidence="1">
    <location>
        <begin position="53"/>
        <end position="67"/>
    </location>
</feature>
<dbReference type="Proteomes" id="UP000826656">
    <property type="component" value="Unassembled WGS sequence"/>
</dbReference>
<evidence type="ECO:0000256" key="1">
    <source>
        <dbReference type="SAM" id="MobiDB-lite"/>
    </source>
</evidence>
<feature type="compositionally biased region" description="Basic and acidic residues" evidence="1">
    <location>
        <begin position="1"/>
        <end position="12"/>
    </location>
</feature>
<dbReference type="EMBL" id="JAIVGD010000026">
    <property type="protein sequence ID" value="KAH0741781.1"/>
    <property type="molecule type" value="Genomic_DNA"/>
</dbReference>
<feature type="region of interest" description="Disordered" evidence="1">
    <location>
        <begin position="41"/>
        <end position="67"/>
    </location>
</feature>
<reference evidence="2 3" key="1">
    <citation type="journal article" date="2021" name="bioRxiv">
        <title>Chromosome-scale and haplotype-resolved genome assembly of a tetraploid potato cultivar.</title>
        <authorList>
            <person name="Sun H."/>
            <person name="Jiao W.-B."/>
            <person name="Krause K."/>
            <person name="Campoy J.A."/>
            <person name="Goel M."/>
            <person name="Folz-Donahue K."/>
            <person name="Kukat C."/>
            <person name="Huettel B."/>
            <person name="Schneeberger K."/>
        </authorList>
    </citation>
    <scope>NUCLEOTIDE SEQUENCE [LARGE SCALE GENOMIC DNA]</scope>
    <source>
        <strain evidence="2">SolTubOtavaFocal</strain>
        <tissue evidence="2">Leaves</tissue>
    </source>
</reference>
<keyword evidence="3" id="KW-1185">Reference proteome</keyword>
<organism evidence="2 3">
    <name type="scientific">Solanum tuberosum</name>
    <name type="common">Potato</name>
    <dbReference type="NCBI Taxonomy" id="4113"/>
    <lineage>
        <taxon>Eukaryota</taxon>
        <taxon>Viridiplantae</taxon>
        <taxon>Streptophyta</taxon>
        <taxon>Embryophyta</taxon>
        <taxon>Tracheophyta</taxon>
        <taxon>Spermatophyta</taxon>
        <taxon>Magnoliopsida</taxon>
        <taxon>eudicotyledons</taxon>
        <taxon>Gunneridae</taxon>
        <taxon>Pentapetalae</taxon>
        <taxon>asterids</taxon>
        <taxon>lamiids</taxon>
        <taxon>Solanales</taxon>
        <taxon>Solanaceae</taxon>
        <taxon>Solanoideae</taxon>
        <taxon>Solaneae</taxon>
        <taxon>Solanum</taxon>
    </lineage>
</organism>
<comment type="caution">
    <text evidence="2">The sequence shown here is derived from an EMBL/GenBank/DDBJ whole genome shotgun (WGS) entry which is preliminary data.</text>
</comment>
<protein>
    <submittedName>
        <fullName evidence="2">Uncharacterized protein</fullName>
    </submittedName>
</protein>
<evidence type="ECO:0000313" key="2">
    <source>
        <dbReference type="EMBL" id="KAH0741781.1"/>
    </source>
</evidence>
<evidence type="ECO:0000313" key="3">
    <source>
        <dbReference type="Proteomes" id="UP000826656"/>
    </source>
</evidence>
<proteinExistence type="predicted"/>
<gene>
    <name evidence="2" type="ORF">KY290_034824</name>
</gene>
<accession>A0ABQ7U610</accession>
<sequence length="67" mass="7244">MSDKCCGEKSDRPNQYSPAMQSQSGLIKEVKTEIEDVAPDIIQGGTDEGPRTTVVQDTNVSPSIEEC</sequence>
<name>A0ABQ7U610_SOLTU</name>
<feature type="region of interest" description="Disordered" evidence="1">
    <location>
        <begin position="1"/>
        <end position="26"/>
    </location>
</feature>
<feature type="compositionally biased region" description="Polar residues" evidence="1">
    <location>
        <begin position="13"/>
        <end position="25"/>
    </location>
</feature>